<reference evidence="1 2" key="1">
    <citation type="submission" date="2020-10" db="EMBL/GenBank/DDBJ databases">
        <title>The Coptis chinensis genome and diversification of protoberbering-type alkaloids.</title>
        <authorList>
            <person name="Wang B."/>
            <person name="Shu S."/>
            <person name="Song C."/>
            <person name="Liu Y."/>
        </authorList>
    </citation>
    <scope>NUCLEOTIDE SEQUENCE [LARGE SCALE GENOMIC DNA]</scope>
    <source>
        <strain evidence="1">HL-2020</strain>
        <tissue evidence="1">Leaf</tissue>
    </source>
</reference>
<protein>
    <submittedName>
        <fullName evidence="1">Uncharacterized protein</fullName>
    </submittedName>
</protein>
<evidence type="ECO:0000313" key="1">
    <source>
        <dbReference type="EMBL" id="KAF9620310.1"/>
    </source>
</evidence>
<dbReference type="EMBL" id="JADFTS010000002">
    <property type="protein sequence ID" value="KAF9620310.1"/>
    <property type="molecule type" value="Genomic_DNA"/>
</dbReference>
<name>A0A835IM21_9MAGN</name>
<gene>
    <name evidence="1" type="ORF">IFM89_011045</name>
</gene>
<sequence length="71" mass="7905">EVVNIAMSQSMKRVSKRGRRGEVLALLVLAAASTKSQIRVFKLVALVPKGQTFLHYSNAKSPDLEKKAYFK</sequence>
<accession>A0A835IM21</accession>
<dbReference type="Proteomes" id="UP000631114">
    <property type="component" value="Unassembled WGS sequence"/>
</dbReference>
<comment type="caution">
    <text evidence="1">The sequence shown here is derived from an EMBL/GenBank/DDBJ whole genome shotgun (WGS) entry which is preliminary data.</text>
</comment>
<feature type="non-terminal residue" evidence="1">
    <location>
        <position position="1"/>
    </location>
</feature>
<evidence type="ECO:0000313" key="2">
    <source>
        <dbReference type="Proteomes" id="UP000631114"/>
    </source>
</evidence>
<keyword evidence="2" id="KW-1185">Reference proteome</keyword>
<dbReference type="AlphaFoldDB" id="A0A835IM21"/>
<proteinExistence type="predicted"/>
<organism evidence="1 2">
    <name type="scientific">Coptis chinensis</name>
    <dbReference type="NCBI Taxonomy" id="261450"/>
    <lineage>
        <taxon>Eukaryota</taxon>
        <taxon>Viridiplantae</taxon>
        <taxon>Streptophyta</taxon>
        <taxon>Embryophyta</taxon>
        <taxon>Tracheophyta</taxon>
        <taxon>Spermatophyta</taxon>
        <taxon>Magnoliopsida</taxon>
        <taxon>Ranunculales</taxon>
        <taxon>Ranunculaceae</taxon>
        <taxon>Coptidoideae</taxon>
        <taxon>Coptis</taxon>
    </lineage>
</organism>